<comment type="caution">
    <text evidence="4">The sequence shown here is derived from an EMBL/GenBank/DDBJ whole genome shotgun (WGS) entry which is preliminary data.</text>
</comment>
<reference evidence="4 5" key="1">
    <citation type="submission" date="2018-12" db="EMBL/GenBank/DDBJ databases">
        <authorList>
            <person name="Li F."/>
        </authorList>
    </citation>
    <scope>NUCLEOTIDE SEQUENCE [LARGE SCALE GENOMIC DNA]</scope>
    <source>
        <strain evidence="4 5">EGI 6500705</strain>
    </source>
</reference>
<evidence type="ECO:0000259" key="3">
    <source>
        <dbReference type="SMART" id="SM00829"/>
    </source>
</evidence>
<dbReference type="PANTHER" id="PTHR48106">
    <property type="entry name" value="QUINONE OXIDOREDUCTASE PIG3-RELATED"/>
    <property type="match status" value="1"/>
</dbReference>
<evidence type="ECO:0000313" key="5">
    <source>
        <dbReference type="Proteomes" id="UP000274909"/>
    </source>
</evidence>
<gene>
    <name evidence="4" type="ORF">ELQ94_04820</name>
</gene>
<dbReference type="RefSeq" id="WP_127047764.1">
    <property type="nucleotide sequence ID" value="NZ_RZGZ01000002.1"/>
</dbReference>
<dbReference type="InterPro" id="IPR013154">
    <property type="entry name" value="ADH-like_N"/>
</dbReference>
<dbReference type="EMBL" id="RZGZ01000002">
    <property type="protein sequence ID" value="RUR00872.1"/>
    <property type="molecule type" value="Genomic_DNA"/>
</dbReference>
<dbReference type="SMART" id="SM00829">
    <property type="entry name" value="PKS_ER"/>
    <property type="match status" value="1"/>
</dbReference>
<dbReference type="Gene3D" id="3.40.50.720">
    <property type="entry name" value="NAD(P)-binding Rossmann-like Domain"/>
    <property type="match status" value="1"/>
</dbReference>
<dbReference type="OrthoDB" id="9801186at2"/>
<dbReference type="GO" id="GO:0016651">
    <property type="term" value="F:oxidoreductase activity, acting on NAD(P)H"/>
    <property type="evidence" value="ECO:0007669"/>
    <property type="project" value="TreeGrafter"/>
</dbReference>
<dbReference type="SUPFAM" id="SSF50129">
    <property type="entry name" value="GroES-like"/>
    <property type="match status" value="1"/>
</dbReference>
<keyword evidence="1" id="KW-0521">NADP</keyword>
<organism evidence="4 5">
    <name type="scientific">Labedella endophytica</name>
    <dbReference type="NCBI Taxonomy" id="1523160"/>
    <lineage>
        <taxon>Bacteria</taxon>
        <taxon>Bacillati</taxon>
        <taxon>Actinomycetota</taxon>
        <taxon>Actinomycetes</taxon>
        <taxon>Micrococcales</taxon>
        <taxon>Microbacteriaceae</taxon>
        <taxon>Labedella</taxon>
    </lineage>
</organism>
<name>A0A3S0WY39_9MICO</name>
<dbReference type="GO" id="GO:0070402">
    <property type="term" value="F:NADPH binding"/>
    <property type="evidence" value="ECO:0007669"/>
    <property type="project" value="TreeGrafter"/>
</dbReference>
<dbReference type="InterPro" id="IPR036291">
    <property type="entry name" value="NAD(P)-bd_dom_sf"/>
</dbReference>
<proteinExistence type="predicted"/>
<protein>
    <submittedName>
        <fullName evidence="4">NADP-dependent oxidoreductase</fullName>
    </submittedName>
</protein>
<sequence>MAHTWIARDFGGPDVFDFVEEEVRPPGPGEVTIEILAAGMNPADYKHVAMGGDPADLPIHVGYEVAGFLTAVGPETEIASGGGAVGDEVLAFRIRGGYSDAVTVPAKDVFAKPESLDFPQAANLLLAGTTAAEMLEVTGAQPGETIVVHGASGAVGVSVLQQARLRGIRTIGTAGEHNAGVVTLFGGEHVVYGDGLEERVRELAAGPVAAALDCVGTDEAIDVSLALVADRSRIVSIANFERAESDGYRVIMGRFPASAVFRDRIRAHLIELAGRGDLVVPVARTFPLAEAREAMAFLADQHPGGKIALLP</sequence>
<accession>A0A3S0WY39</accession>
<dbReference type="Proteomes" id="UP000274909">
    <property type="component" value="Unassembled WGS sequence"/>
</dbReference>
<dbReference type="Pfam" id="PF13602">
    <property type="entry name" value="ADH_zinc_N_2"/>
    <property type="match status" value="1"/>
</dbReference>
<keyword evidence="2" id="KW-0560">Oxidoreductase</keyword>
<dbReference type="Gene3D" id="3.90.180.10">
    <property type="entry name" value="Medium-chain alcohol dehydrogenases, catalytic domain"/>
    <property type="match status" value="1"/>
</dbReference>
<feature type="domain" description="Enoyl reductase (ER)" evidence="3">
    <location>
        <begin position="11"/>
        <end position="309"/>
    </location>
</feature>
<dbReference type="SUPFAM" id="SSF51735">
    <property type="entry name" value="NAD(P)-binding Rossmann-fold domains"/>
    <property type="match status" value="1"/>
</dbReference>
<keyword evidence="5" id="KW-1185">Reference proteome</keyword>
<dbReference type="AlphaFoldDB" id="A0A3S0WY39"/>
<dbReference type="Pfam" id="PF08240">
    <property type="entry name" value="ADH_N"/>
    <property type="match status" value="1"/>
</dbReference>
<dbReference type="CDD" id="cd05289">
    <property type="entry name" value="MDR_like_2"/>
    <property type="match status" value="1"/>
</dbReference>
<evidence type="ECO:0000256" key="1">
    <source>
        <dbReference type="ARBA" id="ARBA00022857"/>
    </source>
</evidence>
<evidence type="ECO:0000313" key="4">
    <source>
        <dbReference type="EMBL" id="RUR00872.1"/>
    </source>
</evidence>
<dbReference type="InterPro" id="IPR011032">
    <property type="entry name" value="GroES-like_sf"/>
</dbReference>
<evidence type="ECO:0000256" key="2">
    <source>
        <dbReference type="ARBA" id="ARBA00023002"/>
    </source>
</evidence>
<dbReference type="InterPro" id="IPR020843">
    <property type="entry name" value="ER"/>
</dbReference>